<evidence type="ECO:0000313" key="8">
    <source>
        <dbReference type="Proteomes" id="UP000013827"/>
    </source>
</evidence>
<dbReference type="GO" id="GO:0051213">
    <property type="term" value="F:dioxygenase activity"/>
    <property type="evidence" value="ECO:0007669"/>
    <property type="project" value="UniProtKB-KW"/>
</dbReference>
<proteinExistence type="inferred from homology"/>
<evidence type="ECO:0000256" key="4">
    <source>
        <dbReference type="ARBA" id="ARBA00023002"/>
    </source>
</evidence>
<sequence>MRGASTCVSRVHEVNASIFSLLAAHGITLIPLSPLGAAVRGLDLRKTPPEPVLDALQSAMAVRGFLVFKDQGTLSGDEQVIASELWGAREMHSTHGVHPKAPNKHIFRLSNDRNVGILGVGPQWHNDGSFERGVFSHVGYHIIRVAEGGGGTIFAHQGGAFDALPEVEQERWQRLVSINSNSGVLHPVVHAHPISGRKSVYLHLGMTGAVLEVVPKSDDPSAVGSLRLLDEGEMRHLFQTYNALLNKGFAPGQADLLAGVPTYGTRVELAGLAAKPELNGRRGVVDGVLDRDNGQGDCIFIDNLAVAHRATPEAHRPASEVGLRILHRTTIKAPSNFDPPFGLPPVLNIHGANPLGNAAGGVWQGGGLGFRWDETIPMQN</sequence>
<evidence type="ECO:0000256" key="1">
    <source>
        <dbReference type="ARBA" id="ARBA00005896"/>
    </source>
</evidence>
<dbReference type="Proteomes" id="UP000013827">
    <property type="component" value="Unassembled WGS sequence"/>
</dbReference>
<dbReference type="Pfam" id="PF02668">
    <property type="entry name" value="TauD"/>
    <property type="match status" value="1"/>
</dbReference>
<dbReference type="InterPro" id="IPR051178">
    <property type="entry name" value="TfdA_dioxygenase"/>
</dbReference>
<dbReference type="OMA" id="VYSHKWE"/>
<dbReference type="InterPro" id="IPR042098">
    <property type="entry name" value="TauD-like_sf"/>
</dbReference>
<dbReference type="AlphaFoldDB" id="A0A0D3IDC4"/>
<evidence type="ECO:0000256" key="2">
    <source>
        <dbReference type="ARBA" id="ARBA00022723"/>
    </source>
</evidence>
<accession>A0A0D3IDC4</accession>
<dbReference type="Gene3D" id="3.60.130.10">
    <property type="entry name" value="Clavaminate synthase-like"/>
    <property type="match status" value="1"/>
</dbReference>
<dbReference type="GeneID" id="17255355"/>
<evidence type="ECO:0000259" key="6">
    <source>
        <dbReference type="Pfam" id="PF02668"/>
    </source>
</evidence>
<keyword evidence="4" id="KW-0560">Oxidoreductase</keyword>
<dbReference type="GO" id="GO:0046872">
    <property type="term" value="F:metal ion binding"/>
    <property type="evidence" value="ECO:0007669"/>
    <property type="project" value="UniProtKB-KW"/>
</dbReference>
<dbReference type="HOGENOM" id="CLU_061683_0_0_1"/>
<evidence type="ECO:0000256" key="5">
    <source>
        <dbReference type="ARBA" id="ARBA00023004"/>
    </source>
</evidence>
<feature type="domain" description="TauD/TfdA-like" evidence="6">
    <location>
        <begin position="31"/>
        <end position="203"/>
    </location>
</feature>
<dbReference type="InterPro" id="IPR003819">
    <property type="entry name" value="TauD/TfdA-like"/>
</dbReference>
<keyword evidence="3" id="KW-0223">Dioxygenase</keyword>
<reference evidence="8" key="1">
    <citation type="journal article" date="2013" name="Nature">
        <title>Pan genome of the phytoplankton Emiliania underpins its global distribution.</title>
        <authorList>
            <person name="Read B.A."/>
            <person name="Kegel J."/>
            <person name="Klute M.J."/>
            <person name="Kuo A."/>
            <person name="Lefebvre S.C."/>
            <person name="Maumus F."/>
            <person name="Mayer C."/>
            <person name="Miller J."/>
            <person name="Monier A."/>
            <person name="Salamov A."/>
            <person name="Young J."/>
            <person name="Aguilar M."/>
            <person name="Claverie J.M."/>
            <person name="Frickenhaus S."/>
            <person name="Gonzalez K."/>
            <person name="Herman E.K."/>
            <person name="Lin Y.C."/>
            <person name="Napier J."/>
            <person name="Ogata H."/>
            <person name="Sarno A.F."/>
            <person name="Shmutz J."/>
            <person name="Schroeder D."/>
            <person name="de Vargas C."/>
            <person name="Verret F."/>
            <person name="von Dassow P."/>
            <person name="Valentin K."/>
            <person name="Van de Peer Y."/>
            <person name="Wheeler G."/>
            <person name="Dacks J.B."/>
            <person name="Delwiche C.F."/>
            <person name="Dyhrman S.T."/>
            <person name="Glockner G."/>
            <person name="John U."/>
            <person name="Richards T."/>
            <person name="Worden A.Z."/>
            <person name="Zhang X."/>
            <person name="Grigoriev I.V."/>
            <person name="Allen A.E."/>
            <person name="Bidle K."/>
            <person name="Borodovsky M."/>
            <person name="Bowler C."/>
            <person name="Brownlee C."/>
            <person name="Cock J.M."/>
            <person name="Elias M."/>
            <person name="Gladyshev V.N."/>
            <person name="Groth M."/>
            <person name="Guda C."/>
            <person name="Hadaegh A."/>
            <person name="Iglesias-Rodriguez M.D."/>
            <person name="Jenkins J."/>
            <person name="Jones B.M."/>
            <person name="Lawson T."/>
            <person name="Leese F."/>
            <person name="Lindquist E."/>
            <person name="Lobanov A."/>
            <person name="Lomsadze A."/>
            <person name="Malik S.B."/>
            <person name="Marsh M.E."/>
            <person name="Mackinder L."/>
            <person name="Mock T."/>
            <person name="Mueller-Roeber B."/>
            <person name="Pagarete A."/>
            <person name="Parker M."/>
            <person name="Probert I."/>
            <person name="Quesneville H."/>
            <person name="Raines C."/>
            <person name="Rensing S.A."/>
            <person name="Riano-Pachon D.M."/>
            <person name="Richier S."/>
            <person name="Rokitta S."/>
            <person name="Shiraiwa Y."/>
            <person name="Soanes D.M."/>
            <person name="van der Giezen M."/>
            <person name="Wahlund T.M."/>
            <person name="Williams B."/>
            <person name="Wilson W."/>
            <person name="Wolfe G."/>
            <person name="Wurch L.L."/>
        </authorList>
    </citation>
    <scope>NUCLEOTIDE SEQUENCE</scope>
</reference>
<keyword evidence="8" id="KW-1185">Reference proteome</keyword>
<comment type="similarity">
    <text evidence="1">Belongs to the TfdA dioxygenase family.</text>
</comment>
<name>A0A0D3IDC4_EMIH1</name>
<protein>
    <recommendedName>
        <fullName evidence="6">TauD/TfdA-like domain-containing protein</fullName>
    </recommendedName>
</protein>
<evidence type="ECO:0000256" key="3">
    <source>
        <dbReference type="ARBA" id="ARBA00022964"/>
    </source>
</evidence>
<dbReference type="RefSeq" id="XP_005761688.1">
    <property type="nucleotide sequence ID" value="XM_005761631.1"/>
</dbReference>
<dbReference type="PANTHER" id="PTHR43779:SF3">
    <property type="entry name" value="(3R)-3-[(CARBOXYMETHYL)AMINO]FATTY ACID OXYGENASE_DECARBOXYLASE"/>
    <property type="match status" value="1"/>
</dbReference>
<dbReference type="PANTHER" id="PTHR43779">
    <property type="entry name" value="DIOXYGENASE RV0097-RELATED"/>
    <property type="match status" value="1"/>
</dbReference>
<keyword evidence="5" id="KW-0408">Iron</keyword>
<dbReference type="eggNOG" id="ENOG502QU07">
    <property type="taxonomic scope" value="Eukaryota"/>
</dbReference>
<evidence type="ECO:0000313" key="7">
    <source>
        <dbReference type="EnsemblProtists" id="EOD09259"/>
    </source>
</evidence>
<dbReference type="SUPFAM" id="SSF51197">
    <property type="entry name" value="Clavaminate synthase-like"/>
    <property type="match status" value="1"/>
</dbReference>
<organism evidence="7 8">
    <name type="scientific">Emiliania huxleyi (strain CCMP1516)</name>
    <dbReference type="NCBI Taxonomy" id="280463"/>
    <lineage>
        <taxon>Eukaryota</taxon>
        <taxon>Haptista</taxon>
        <taxon>Haptophyta</taxon>
        <taxon>Prymnesiophyceae</taxon>
        <taxon>Isochrysidales</taxon>
        <taxon>Noelaerhabdaceae</taxon>
        <taxon>Emiliania</taxon>
    </lineage>
</organism>
<dbReference type="PaxDb" id="2903-EOD09259"/>
<reference evidence="7" key="2">
    <citation type="submission" date="2024-10" db="UniProtKB">
        <authorList>
            <consortium name="EnsemblProtists"/>
        </authorList>
    </citation>
    <scope>IDENTIFICATION</scope>
</reference>
<dbReference type="EnsemblProtists" id="EOD09259">
    <property type="protein sequence ID" value="EOD09259"/>
    <property type="gene ID" value="EMIHUDRAFT_216634"/>
</dbReference>
<keyword evidence="2" id="KW-0479">Metal-binding</keyword>
<dbReference type="KEGG" id="ehx:EMIHUDRAFT_216634"/>